<evidence type="ECO:0000259" key="16">
    <source>
        <dbReference type="PROSITE" id="PS50109"/>
    </source>
</evidence>
<keyword evidence="19" id="KW-1185">Reference proteome</keyword>
<organism evidence="18 19">
    <name type="scientific">Azoarcus indigens</name>
    <dbReference type="NCBI Taxonomy" id="29545"/>
    <lineage>
        <taxon>Bacteria</taxon>
        <taxon>Pseudomonadati</taxon>
        <taxon>Pseudomonadota</taxon>
        <taxon>Betaproteobacteria</taxon>
        <taxon>Rhodocyclales</taxon>
        <taxon>Zoogloeaceae</taxon>
        <taxon>Azoarcus</taxon>
    </lineage>
</organism>
<dbReference type="PRINTS" id="PR00344">
    <property type="entry name" value="BCTRLSENSOR"/>
</dbReference>
<evidence type="ECO:0000256" key="7">
    <source>
        <dbReference type="ARBA" id="ARBA00022679"/>
    </source>
</evidence>
<dbReference type="SUPFAM" id="SSF55874">
    <property type="entry name" value="ATPase domain of HSP90 chaperone/DNA topoisomerase II/histidine kinase"/>
    <property type="match status" value="1"/>
</dbReference>
<dbReference type="InterPro" id="IPR036890">
    <property type="entry name" value="HATPase_C_sf"/>
</dbReference>
<dbReference type="InterPro" id="IPR003661">
    <property type="entry name" value="HisK_dim/P_dom"/>
</dbReference>
<dbReference type="InterPro" id="IPR003594">
    <property type="entry name" value="HATPase_dom"/>
</dbReference>
<keyword evidence="4" id="KW-1003">Cell membrane</keyword>
<evidence type="ECO:0000256" key="12">
    <source>
        <dbReference type="ARBA" id="ARBA00022989"/>
    </source>
</evidence>
<accession>A0A4R6DQR9</accession>
<dbReference type="InterPro" id="IPR036097">
    <property type="entry name" value="HisK_dim/P_sf"/>
</dbReference>
<dbReference type="InterPro" id="IPR004358">
    <property type="entry name" value="Sig_transdc_His_kin-like_C"/>
</dbReference>
<comment type="subcellular location">
    <subcellularLocation>
        <location evidence="2">Cell inner membrane</location>
        <topology evidence="2">Multi-pass membrane protein</topology>
    </subcellularLocation>
</comment>
<dbReference type="OrthoDB" id="9804645at2"/>
<dbReference type="CDD" id="cd00082">
    <property type="entry name" value="HisKA"/>
    <property type="match status" value="1"/>
</dbReference>
<evidence type="ECO:0000256" key="14">
    <source>
        <dbReference type="ARBA" id="ARBA00023136"/>
    </source>
</evidence>
<dbReference type="InterPro" id="IPR005467">
    <property type="entry name" value="His_kinase_dom"/>
</dbReference>
<evidence type="ECO:0000256" key="10">
    <source>
        <dbReference type="ARBA" id="ARBA00022777"/>
    </source>
</evidence>
<dbReference type="GO" id="GO:0000155">
    <property type="term" value="F:phosphorelay sensor kinase activity"/>
    <property type="evidence" value="ECO:0007669"/>
    <property type="project" value="InterPro"/>
</dbReference>
<dbReference type="Pfam" id="PF02518">
    <property type="entry name" value="HATPase_c"/>
    <property type="match status" value="1"/>
</dbReference>
<dbReference type="CDD" id="cd06225">
    <property type="entry name" value="HAMP"/>
    <property type="match status" value="1"/>
</dbReference>
<dbReference type="SMART" id="SM00304">
    <property type="entry name" value="HAMP"/>
    <property type="match status" value="1"/>
</dbReference>
<feature type="transmembrane region" description="Helical" evidence="15">
    <location>
        <begin position="147"/>
        <end position="169"/>
    </location>
</feature>
<feature type="domain" description="HAMP" evidence="17">
    <location>
        <begin position="171"/>
        <end position="223"/>
    </location>
</feature>
<feature type="transmembrane region" description="Helical" evidence="15">
    <location>
        <begin position="16"/>
        <end position="38"/>
    </location>
</feature>
<dbReference type="InterPro" id="IPR050980">
    <property type="entry name" value="2C_sensor_his_kinase"/>
</dbReference>
<keyword evidence="12 15" id="KW-1133">Transmembrane helix</keyword>
<gene>
    <name evidence="18" type="ORF">C7389_12058</name>
</gene>
<evidence type="ECO:0000256" key="11">
    <source>
        <dbReference type="ARBA" id="ARBA00022840"/>
    </source>
</evidence>
<dbReference type="Proteomes" id="UP000295129">
    <property type="component" value="Unassembled WGS sequence"/>
</dbReference>
<dbReference type="PANTHER" id="PTHR44936">
    <property type="entry name" value="SENSOR PROTEIN CREC"/>
    <property type="match status" value="1"/>
</dbReference>
<keyword evidence="10 18" id="KW-0418">Kinase</keyword>
<keyword evidence="5" id="KW-0997">Cell inner membrane</keyword>
<dbReference type="EMBL" id="SNVV01000020">
    <property type="protein sequence ID" value="TDN47391.1"/>
    <property type="molecule type" value="Genomic_DNA"/>
</dbReference>
<dbReference type="Gene3D" id="1.10.287.130">
    <property type="match status" value="1"/>
</dbReference>
<keyword evidence="9" id="KW-0547">Nucleotide-binding</keyword>
<dbReference type="GO" id="GO:0005886">
    <property type="term" value="C:plasma membrane"/>
    <property type="evidence" value="ECO:0007669"/>
    <property type="project" value="UniProtKB-SubCell"/>
</dbReference>
<dbReference type="SUPFAM" id="SSF47384">
    <property type="entry name" value="Homodimeric domain of signal transducing histidine kinase"/>
    <property type="match status" value="1"/>
</dbReference>
<proteinExistence type="predicted"/>
<keyword evidence="7" id="KW-0808">Transferase</keyword>
<dbReference type="Gene3D" id="3.30.565.10">
    <property type="entry name" value="Histidine kinase-like ATPase, C-terminal domain"/>
    <property type="match status" value="1"/>
</dbReference>
<dbReference type="RefSeq" id="WP_133594227.1">
    <property type="nucleotide sequence ID" value="NZ_SNVV01000020.1"/>
</dbReference>
<dbReference type="AlphaFoldDB" id="A0A4R6DQR9"/>
<evidence type="ECO:0000256" key="9">
    <source>
        <dbReference type="ARBA" id="ARBA00022741"/>
    </source>
</evidence>
<keyword evidence="8 15" id="KW-0812">Transmembrane</keyword>
<evidence type="ECO:0000256" key="13">
    <source>
        <dbReference type="ARBA" id="ARBA00023012"/>
    </source>
</evidence>
<comment type="caution">
    <text evidence="18">The sequence shown here is derived from an EMBL/GenBank/DDBJ whole genome shotgun (WGS) entry which is preliminary data.</text>
</comment>
<dbReference type="PROSITE" id="PS50109">
    <property type="entry name" value="HIS_KIN"/>
    <property type="match status" value="1"/>
</dbReference>
<dbReference type="SMART" id="SM00388">
    <property type="entry name" value="HisKA"/>
    <property type="match status" value="1"/>
</dbReference>
<evidence type="ECO:0000256" key="2">
    <source>
        <dbReference type="ARBA" id="ARBA00004429"/>
    </source>
</evidence>
<keyword evidence="11" id="KW-0067">ATP-binding</keyword>
<keyword evidence="14 15" id="KW-0472">Membrane</keyword>
<dbReference type="SMART" id="SM00387">
    <property type="entry name" value="HATPase_c"/>
    <property type="match status" value="1"/>
</dbReference>
<dbReference type="PROSITE" id="PS50885">
    <property type="entry name" value="HAMP"/>
    <property type="match status" value="1"/>
</dbReference>
<reference evidence="18 19" key="1">
    <citation type="submission" date="2019-03" db="EMBL/GenBank/DDBJ databases">
        <title>Genomic Encyclopedia of Type Strains, Phase IV (KMG-IV): sequencing the most valuable type-strain genomes for metagenomic binning, comparative biology and taxonomic classification.</title>
        <authorList>
            <person name="Goeker M."/>
        </authorList>
    </citation>
    <scope>NUCLEOTIDE SEQUENCE [LARGE SCALE GENOMIC DNA]</scope>
    <source>
        <strain evidence="18 19">DSM 12121</strain>
    </source>
</reference>
<evidence type="ECO:0000259" key="17">
    <source>
        <dbReference type="PROSITE" id="PS50885"/>
    </source>
</evidence>
<keyword evidence="13" id="KW-0902">Two-component regulatory system</keyword>
<evidence type="ECO:0000256" key="1">
    <source>
        <dbReference type="ARBA" id="ARBA00000085"/>
    </source>
</evidence>
<dbReference type="InterPro" id="IPR038421">
    <property type="entry name" value="RisS_PPD_sf"/>
</dbReference>
<evidence type="ECO:0000313" key="18">
    <source>
        <dbReference type="EMBL" id="TDN47391.1"/>
    </source>
</evidence>
<evidence type="ECO:0000256" key="5">
    <source>
        <dbReference type="ARBA" id="ARBA00022519"/>
    </source>
</evidence>
<dbReference type="EC" id="2.7.13.3" evidence="3"/>
<protein>
    <recommendedName>
        <fullName evidence="3">histidine kinase</fullName>
        <ecNumber evidence="3">2.7.13.3</ecNumber>
    </recommendedName>
</protein>
<comment type="catalytic activity">
    <reaction evidence="1">
        <text>ATP + protein L-histidine = ADP + protein N-phospho-L-histidine.</text>
        <dbReference type="EC" id="2.7.13.3"/>
    </reaction>
</comment>
<sequence>MTPPARRPYRLFGRNALLLAALIIVGQILGALVFYFFVQQPRTERYAAALAENAAAVAGALQALDGESRQRFVTAFNAGTEHQGKATAGPGRPLERLMLRQVSSQLALHGIEALWREDSGGTLYLRLKLDGEDYWLASRGPFRRQTIPGAALLAWTLGGALAVLGAFLIQRRLDRPLRALVAAARSLGQGHRPPPLAEEGPEEIRSVGRAFNQMNAALAEAERERVLMLAGVSHDLRTPLAKLRLAVELSGDTEAPGLAADMARHCRQIDAIIDQFLDFARSDDGEPPRRTDIAELLHSALAAAGGEAFRLEIQPGLPTLMLRRQAMLRLLGNLLGNALHHGAPDFVLRAGCEGGELHIAVLDRGPGIPPAEAEALMRPFARGSAARGGPPGAGLGLAIVDRVARLHGGSLALLPREGGGLEARLSLPLERLDASGAHAVDTAARH</sequence>
<keyword evidence="6" id="KW-0597">Phosphoprotein</keyword>
<name>A0A4R6DQR9_9RHOO</name>
<evidence type="ECO:0000313" key="19">
    <source>
        <dbReference type="Proteomes" id="UP000295129"/>
    </source>
</evidence>
<dbReference type="Gene3D" id="6.10.340.10">
    <property type="match status" value="1"/>
</dbReference>
<evidence type="ECO:0000256" key="6">
    <source>
        <dbReference type="ARBA" id="ARBA00022553"/>
    </source>
</evidence>
<feature type="domain" description="Histidine kinase" evidence="16">
    <location>
        <begin position="231"/>
        <end position="431"/>
    </location>
</feature>
<evidence type="ECO:0000256" key="15">
    <source>
        <dbReference type="SAM" id="Phobius"/>
    </source>
</evidence>
<dbReference type="InterPro" id="IPR003660">
    <property type="entry name" value="HAMP_dom"/>
</dbReference>
<dbReference type="Gene3D" id="3.30.450.300">
    <property type="entry name" value="Sensor histidine kinase RisS, periplasmic domain"/>
    <property type="match status" value="1"/>
</dbReference>
<dbReference type="Pfam" id="PF00512">
    <property type="entry name" value="HisKA"/>
    <property type="match status" value="1"/>
</dbReference>
<dbReference type="Pfam" id="PF00672">
    <property type="entry name" value="HAMP"/>
    <property type="match status" value="1"/>
</dbReference>
<evidence type="ECO:0000256" key="8">
    <source>
        <dbReference type="ARBA" id="ARBA00022692"/>
    </source>
</evidence>
<evidence type="ECO:0000256" key="3">
    <source>
        <dbReference type="ARBA" id="ARBA00012438"/>
    </source>
</evidence>
<evidence type="ECO:0000256" key="4">
    <source>
        <dbReference type="ARBA" id="ARBA00022475"/>
    </source>
</evidence>
<dbReference type="GO" id="GO:0005524">
    <property type="term" value="F:ATP binding"/>
    <property type="evidence" value="ECO:0007669"/>
    <property type="project" value="UniProtKB-KW"/>
</dbReference>
<dbReference type="PANTHER" id="PTHR44936:SF5">
    <property type="entry name" value="SENSOR HISTIDINE KINASE ENVZ"/>
    <property type="match status" value="1"/>
</dbReference>